<protein>
    <submittedName>
        <fullName evidence="1">Transcriptional regulator</fullName>
    </submittedName>
</protein>
<dbReference type="CDD" id="cd00093">
    <property type="entry name" value="HTH_XRE"/>
    <property type="match status" value="1"/>
</dbReference>
<proteinExistence type="predicted"/>
<evidence type="ECO:0000313" key="1">
    <source>
        <dbReference type="EMBL" id="AOX04251.1"/>
    </source>
</evidence>
<dbReference type="InterPro" id="IPR001387">
    <property type="entry name" value="Cro/C1-type_HTH"/>
</dbReference>
<dbReference type="EMBL" id="CP017599">
    <property type="protein sequence ID" value="AOX04251.1"/>
    <property type="molecule type" value="Genomic_DNA"/>
</dbReference>
<gene>
    <name evidence="1" type="ORF">BJP34_11030</name>
</gene>
<dbReference type="AlphaFoldDB" id="A0A1D8U2X3"/>
<name>A0A1D8U2X3_9CYAN</name>
<organism evidence="1 2">
    <name type="scientific">Moorena producens PAL-8-15-08-1</name>
    <dbReference type="NCBI Taxonomy" id="1458985"/>
    <lineage>
        <taxon>Bacteria</taxon>
        <taxon>Bacillati</taxon>
        <taxon>Cyanobacteriota</taxon>
        <taxon>Cyanophyceae</taxon>
        <taxon>Coleofasciculales</taxon>
        <taxon>Coleofasciculaceae</taxon>
        <taxon>Moorena</taxon>
    </lineage>
</organism>
<reference evidence="2" key="1">
    <citation type="submission" date="2016-10" db="EMBL/GenBank/DDBJ databases">
        <title>Comparative genomics uncovers the prolific and rare metabolic potential of the cyanobacterial genus Moorea.</title>
        <authorList>
            <person name="Leao T."/>
            <person name="Castelao G."/>
            <person name="Korobeynikov A."/>
            <person name="Monroe E.A."/>
            <person name="Podell S."/>
            <person name="Glukhov E."/>
            <person name="Allen E."/>
            <person name="Gerwick W.H."/>
            <person name="Gerwick L."/>
        </authorList>
    </citation>
    <scope>NUCLEOTIDE SEQUENCE [LARGE SCALE GENOMIC DNA]</scope>
    <source>
        <strain evidence="2">PAL-8-15-08-1</strain>
    </source>
</reference>
<dbReference type="KEGG" id="mpro:BJP34_11030"/>
<evidence type="ECO:0000313" key="2">
    <source>
        <dbReference type="Proteomes" id="UP000177870"/>
    </source>
</evidence>
<dbReference type="Proteomes" id="UP000177870">
    <property type="component" value="Chromosome"/>
</dbReference>
<sequence>MTEKSKKRKHSSDSPLEALTIERTNLSQDELAIYYGIPRANQRWVSGRTEARPTLRQLKLLCQRLGIEHINQLPGEFGAPSTAGGN</sequence>
<accession>A0A1D8U2X3</accession>